<dbReference type="RefSeq" id="WP_207680813.1">
    <property type="nucleotide sequence ID" value="NZ_CP061800.1"/>
</dbReference>
<protein>
    <recommendedName>
        <fullName evidence="5">Ferric oxidoreductase domain-containing protein</fullName>
    </recommendedName>
</protein>
<feature type="transmembrane region" description="Helical" evidence="1">
    <location>
        <begin position="92"/>
        <end position="109"/>
    </location>
</feature>
<evidence type="ECO:0000256" key="1">
    <source>
        <dbReference type="SAM" id="Phobius"/>
    </source>
</evidence>
<dbReference type="AlphaFoldDB" id="A0A975BF98"/>
<gene>
    <name evidence="3" type="ORF">dnm_002240</name>
</gene>
<evidence type="ECO:0000313" key="4">
    <source>
        <dbReference type="Proteomes" id="UP000663722"/>
    </source>
</evidence>
<reference evidence="3" key="1">
    <citation type="journal article" date="2021" name="Microb. Physiol.">
        <title>Proteogenomic Insights into the Physiology of Marine, Sulfate-Reducing, Filamentous Desulfonema limicola and Desulfonema magnum.</title>
        <authorList>
            <person name="Schnaars V."/>
            <person name="Wohlbrand L."/>
            <person name="Scheve S."/>
            <person name="Hinrichs C."/>
            <person name="Reinhardt R."/>
            <person name="Rabus R."/>
        </authorList>
    </citation>
    <scope>NUCLEOTIDE SEQUENCE</scope>
    <source>
        <strain evidence="3">4be13</strain>
    </source>
</reference>
<feature type="signal peptide" evidence="2">
    <location>
        <begin position="1"/>
        <end position="19"/>
    </location>
</feature>
<dbReference type="Proteomes" id="UP000663722">
    <property type="component" value="Chromosome"/>
</dbReference>
<proteinExistence type="predicted"/>
<feature type="chain" id="PRO_5037586032" description="Ferric oxidoreductase domain-containing protein" evidence="2">
    <location>
        <begin position="20"/>
        <end position="110"/>
    </location>
</feature>
<dbReference type="EMBL" id="CP061800">
    <property type="protein sequence ID" value="QTA84230.1"/>
    <property type="molecule type" value="Genomic_DNA"/>
</dbReference>
<organism evidence="3 4">
    <name type="scientific">Desulfonema magnum</name>
    <dbReference type="NCBI Taxonomy" id="45655"/>
    <lineage>
        <taxon>Bacteria</taxon>
        <taxon>Pseudomonadati</taxon>
        <taxon>Thermodesulfobacteriota</taxon>
        <taxon>Desulfobacteria</taxon>
        <taxon>Desulfobacterales</taxon>
        <taxon>Desulfococcaceae</taxon>
        <taxon>Desulfonema</taxon>
    </lineage>
</organism>
<sequence>MKIVIIILTLIFSVCLVYAENASTEAEEVAIEDMEEVEHTGHVSHGFLGLPKYRWLSISGPVIWLLMVSAIITRWIKIKGQAPVLLRLHKTFAYSAFGVATLHGILGLFF</sequence>
<keyword evidence="1" id="KW-0812">Transmembrane</keyword>
<keyword evidence="1" id="KW-0472">Membrane</keyword>
<accession>A0A975BF98</accession>
<dbReference type="KEGG" id="dmm:dnm_002240"/>
<evidence type="ECO:0000256" key="2">
    <source>
        <dbReference type="SAM" id="SignalP"/>
    </source>
</evidence>
<name>A0A975BF98_9BACT</name>
<keyword evidence="1" id="KW-1133">Transmembrane helix</keyword>
<keyword evidence="2" id="KW-0732">Signal</keyword>
<keyword evidence="4" id="KW-1185">Reference proteome</keyword>
<feature type="transmembrane region" description="Helical" evidence="1">
    <location>
        <begin position="53"/>
        <end position="72"/>
    </location>
</feature>
<evidence type="ECO:0000313" key="3">
    <source>
        <dbReference type="EMBL" id="QTA84230.1"/>
    </source>
</evidence>
<evidence type="ECO:0008006" key="5">
    <source>
        <dbReference type="Google" id="ProtNLM"/>
    </source>
</evidence>